<comment type="caution">
    <text evidence="1">The sequence shown here is derived from an EMBL/GenBank/DDBJ whole genome shotgun (WGS) entry which is preliminary data.</text>
</comment>
<gene>
    <name evidence="1" type="ORF">M9458_040805</name>
</gene>
<feature type="non-terminal residue" evidence="1">
    <location>
        <position position="108"/>
    </location>
</feature>
<accession>A0ABD0NTJ1</accession>
<dbReference type="EMBL" id="JAMKFB020000020">
    <property type="protein sequence ID" value="KAL0165052.1"/>
    <property type="molecule type" value="Genomic_DNA"/>
</dbReference>
<keyword evidence="2" id="KW-1185">Reference proteome</keyword>
<proteinExistence type="predicted"/>
<dbReference type="Proteomes" id="UP001529510">
    <property type="component" value="Unassembled WGS sequence"/>
</dbReference>
<sequence length="108" mass="12463">RENQQKECKDPCGDHMVLRAPLGSFSFDWLGKIRPGALRPVLYFGLERDEGTGPFFSHRHLHHEPHPPSRHNHLMLLCYCSETIHHLQVYGRQQPHTQHDKDAAATHG</sequence>
<organism evidence="1 2">
    <name type="scientific">Cirrhinus mrigala</name>
    <name type="common">Mrigala</name>
    <dbReference type="NCBI Taxonomy" id="683832"/>
    <lineage>
        <taxon>Eukaryota</taxon>
        <taxon>Metazoa</taxon>
        <taxon>Chordata</taxon>
        <taxon>Craniata</taxon>
        <taxon>Vertebrata</taxon>
        <taxon>Euteleostomi</taxon>
        <taxon>Actinopterygii</taxon>
        <taxon>Neopterygii</taxon>
        <taxon>Teleostei</taxon>
        <taxon>Ostariophysi</taxon>
        <taxon>Cypriniformes</taxon>
        <taxon>Cyprinidae</taxon>
        <taxon>Labeoninae</taxon>
        <taxon>Labeonini</taxon>
        <taxon>Cirrhinus</taxon>
    </lineage>
</organism>
<reference evidence="1 2" key="1">
    <citation type="submission" date="2024-05" db="EMBL/GenBank/DDBJ databases">
        <title>Genome sequencing and assembly of Indian major carp, Cirrhinus mrigala (Hamilton, 1822).</title>
        <authorList>
            <person name="Mohindra V."/>
            <person name="Chowdhury L.M."/>
            <person name="Lal K."/>
            <person name="Jena J.K."/>
        </authorList>
    </citation>
    <scope>NUCLEOTIDE SEQUENCE [LARGE SCALE GENOMIC DNA]</scope>
    <source>
        <strain evidence="1">CM1030</strain>
        <tissue evidence="1">Blood</tissue>
    </source>
</reference>
<evidence type="ECO:0000313" key="1">
    <source>
        <dbReference type="EMBL" id="KAL0165052.1"/>
    </source>
</evidence>
<evidence type="ECO:0000313" key="2">
    <source>
        <dbReference type="Proteomes" id="UP001529510"/>
    </source>
</evidence>
<feature type="non-terminal residue" evidence="1">
    <location>
        <position position="1"/>
    </location>
</feature>
<name>A0ABD0NTJ1_CIRMR</name>
<protein>
    <submittedName>
        <fullName evidence="1">Uncharacterized protein</fullName>
    </submittedName>
</protein>
<dbReference type="AlphaFoldDB" id="A0ABD0NTJ1"/>